<dbReference type="GO" id="GO:0031177">
    <property type="term" value="F:phosphopantetheine binding"/>
    <property type="evidence" value="ECO:0007669"/>
    <property type="project" value="TreeGrafter"/>
</dbReference>
<keyword evidence="3" id="KW-0436">Ligase</keyword>
<dbReference type="GO" id="GO:0043041">
    <property type="term" value="P:amino acid activation for nonribosomal peptide biosynthetic process"/>
    <property type="evidence" value="ECO:0007669"/>
    <property type="project" value="TreeGrafter"/>
</dbReference>
<evidence type="ECO:0000313" key="6">
    <source>
        <dbReference type="Proteomes" id="UP001369815"/>
    </source>
</evidence>
<dbReference type="Gene3D" id="3.40.50.12780">
    <property type="entry name" value="N-terminal domain of ligase-like"/>
    <property type="match status" value="1"/>
</dbReference>
<evidence type="ECO:0000256" key="3">
    <source>
        <dbReference type="ARBA" id="ARBA00022598"/>
    </source>
</evidence>
<dbReference type="Pfam" id="PF00501">
    <property type="entry name" value="AMP-binding"/>
    <property type="match status" value="1"/>
</dbReference>
<keyword evidence="2" id="KW-0597">Phosphoprotein</keyword>
<dbReference type="InterPro" id="IPR000873">
    <property type="entry name" value="AMP-dep_synth/lig_dom"/>
</dbReference>
<dbReference type="AlphaFoldDB" id="A0AAX6MJ36"/>
<protein>
    <recommendedName>
        <fullName evidence="4">AMP-dependent synthetase/ligase domain-containing protein</fullName>
    </recommendedName>
</protein>
<evidence type="ECO:0000256" key="1">
    <source>
        <dbReference type="ARBA" id="ARBA00022450"/>
    </source>
</evidence>
<dbReference type="PROSITE" id="PS00455">
    <property type="entry name" value="AMP_BINDING"/>
    <property type="match status" value="1"/>
</dbReference>
<evidence type="ECO:0000313" key="5">
    <source>
        <dbReference type="EMBL" id="KAK6952427.1"/>
    </source>
</evidence>
<accession>A0AAX6MJ36</accession>
<organism evidence="5 6">
    <name type="scientific">Daldinia eschscholtzii</name>
    <dbReference type="NCBI Taxonomy" id="292717"/>
    <lineage>
        <taxon>Eukaryota</taxon>
        <taxon>Fungi</taxon>
        <taxon>Dikarya</taxon>
        <taxon>Ascomycota</taxon>
        <taxon>Pezizomycotina</taxon>
        <taxon>Sordariomycetes</taxon>
        <taxon>Xylariomycetidae</taxon>
        <taxon>Xylariales</taxon>
        <taxon>Hypoxylaceae</taxon>
        <taxon>Daldinia</taxon>
    </lineage>
</organism>
<comment type="caution">
    <text evidence="5">The sequence shown here is derived from an EMBL/GenBank/DDBJ whole genome shotgun (WGS) entry which is preliminary data.</text>
</comment>
<dbReference type="InterPro" id="IPR042099">
    <property type="entry name" value="ANL_N_sf"/>
</dbReference>
<proteinExistence type="predicted"/>
<sequence length="598" mass="65906">MILALQTRGPSATTAIQVAGAPEHRLLRDIKECSPLDQAKIKKWTCMDPTPSNSCLHTMILEQCRLRPDKTAVSSWDGDLTYHELDDLSLRLANHLMELGVGPETFVLSCFEKSTWAIVARLAILRAGGAYISIFASNPPVYLESVITRTKTRILVTDSCYTDRFRDIVPVVVGMSPEWLRSLPAGSQTCETVRPDNACLVLFTSGSTGTPKGIIQTHQAYATAIKNYARDLQLGPHTRYLQFDDYAFDISNLEFLVPLILGGCCCVPGPMKTVQDLAREINALDADILFLTPTVAIKLEPSDVPRLKTMCVGGEPLPKDLVSKWDGSATKLVNQYGMGEVAICCALNRSIDVVGGAKVGRPSTGAIWVVNSSSPEKLAPIGAVGEIIIEGPHLSRGYLDETATRRTEAGFLKSIPRWMVEMHPDRTHTRMYRSGDLGRQNHDGTITYLGRKDTILKLDGCRIDALEVEHQARKCLSDKDTVVVDLLGIINGQDEPSLTAFIYLDEHPISSPPVASDVPLLKDAFADPISSAKMKDIQASIALSLPRYMIPTTFVLMSWIPRTASKKIDRKKIHMLGQMFYLARLEQLPKDVSYAQKI</sequence>
<dbReference type="SUPFAM" id="SSF56801">
    <property type="entry name" value="Acetyl-CoA synthetase-like"/>
    <property type="match status" value="1"/>
</dbReference>
<dbReference type="GO" id="GO:0016874">
    <property type="term" value="F:ligase activity"/>
    <property type="evidence" value="ECO:0007669"/>
    <property type="project" value="UniProtKB-KW"/>
</dbReference>
<dbReference type="Gene3D" id="3.30.300.30">
    <property type="match status" value="1"/>
</dbReference>
<reference evidence="5 6" key="1">
    <citation type="journal article" date="2024" name="Front Chem Biol">
        <title>Unveiling the potential of Daldinia eschscholtzii MFLUCC 19-0629 through bioactivity and bioinformatics studies for enhanced sustainable agriculture production.</title>
        <authorList>
            <person name="Brooks S."/>
            <person name="Weaver J.A."/>
            <person name="Klomchit A."/>
            <person name="Alharthi S.A."/>
            <person name="Onlamun T."/>
            <person name="Nurani R."/>
            <person name="Vong T.K."/>
            <person name="Alberti F."/>
            <person name="Greco C."/>
        </authorList>
    </citation>
    <scope>NUCLEOTIDE SEQUENCE [LARGE SCALE GENOMIC DNA]</scope>
    <source>
        <strain evidence="5">MFLUCC 19-0629</strain>
    </source>
</reference>
<keyword evidence="1" id="KW-0596">Phosphopantetheine</keyword>
<dbReference type="Proteomes" id="UP001369815">
    <property type="component" value="Unassembled WGS sequence"/>
</dbReference>
<name>A0AAX6MJ36_9PEZI</name>
<dbReference type="GO" id="GO:0005737">
    <property type="term" value="C:cytoplasm"/>
    <property type="evidence" value="ECO:0007669"/>
    <property type="project" value="TreeGrafter"/>
</dbReference>
<gene>
    <name evidence="5" type="ORF">Daesc_006964</name>
</gene>
<feature type="domain" description="AMP-dependent synthetase/ligase" evidence="4">
    <location>
        <begin position="62"/>
        <end position="399"/>
    </location>
</feature>
<dbReference type="PANTHER" id="PTHR45527:SF3">
    <property type="entry name" value="SIDEROPHORE SYNTHETASE (EUROFUNG)"/>
    <property type="match status" value="1"/>
</dbReference>
<dbReference type="CDD" id="cd05918">
    <property type="entry name" value="A_NRPS_SidN3_like"/>
    <property type="match status" value="1"/>
</dbReference>
<dbReference type="EMBL" id="JBANMG010000006">
    <property type="protein sequence ID" value="KAK6952427.1"/>
    <property type="molecule type" value="Genomic_DNA"/>
</dbReference>
<evidence type="ECO:0000256" key="2">
    <source>
        <dbReference type="ARBA" id="ARBA00022553"/>
    </source>
</evidence>
<dbReference type="GO" id="GO:0044550">
    <property type="term" value="P:secondary metabolite biosynthetic process"/>
    <property type="evidence" value="ECO:0007669"/>
    <property type="project" value="TreeGrafter"/>
</dbReference>
<dbReference type="InterPro" id="IPR020845">
    <property type="entry name" value="AMP-binding_CS"/>
</dbReference>
<dbReference type="InterPro" id="IPR045851">
    <property type="entry name" value="AMP-bd_C_sf"/>
</dbReference>
<keyword evidence="6" id="KW-1185">Reference proteome</keyword>
<evidence type="ECO:0000259" key="4">
    <source>
        <dbReference type="Pfam" id="PF00501"/>
    </source>
</evidence>
<dbReference type="PANTHER" id="PTHR45527">
    <property type="entry name" value="NONRIBOSOMAL PEPTIDE SYNTHETASE"/>
    <property type="match status" value="1"/>
</dbReference>